<dbReference type="Proteomes" id="UP000183365">
    <property type="component" value="Unassembled WGS sequence"/>
</dbReference>
<reference evidence="4" key="1">
    <citation type="submission" date="2016-11" db="EMBL/GenBank/DDBJ databases">
        <authorList>
            <person name="Guldener U."/>
        </authorList>
    </citation>
    <scope>NUCLEOTIDE SEQUENCE [LARGE SCALE GENOMIC DNA]</scope>
</reference>
<dbReference type="VEuPathDB" id="FungiDB:HGUI_01871"/>
<proteinExistence type="predicted"/>
<evidence type="ECO:0000256" key="1">
    <source>
        <dbReference type="SAM" id="MobiDB-lite"/>
    </source>
</evidence>
<dbReference type="SUPFAM" id="SSF47459">
    <property type="entry name" value="HLH, helix-loop-helix DNA-binding domain"/>
    <property type="match status" value="1"/>
</dbReference>
<dbReference type="EMBL" id="FQNF01000028">
    <property type="protein sequence ID" value="SGZ39671.1"/>
    <property type="molecule type" value="Genomic_DNA"/>
</dbReference>
<dbReference type="AlphaFoldDB" id="A0A1L0CXU2"/>
<name>A0A1L0CXU2_9ASCO</name>
<evidence type="ECO:0000259" key="2">
    <source>
        <dbReference type="PROSITE" id="PS50888"/>
    </source>
</evidence>
<dbReference type="SMART" id="SM00353">
    <property type="entry name" value="HLH"/>
    <property type="match status" value="1"/>
</dbReference>
<dbReference type="InterPro" id="IPR011598">
    <property type="entry name" value="bHLH_dom"/>
</dbReference>
<keyword evidence="4" id="KW-1185">Reference proteome</keyword>
<sequence length="429" mass="49011">MSFTTGKGGIFDQVNRFYSSGNNILVEQPSINNDEHDSPKHVGISHVKGMDSSKVSMKENTDNEINNFFDEISKYNSPKTSYAQFSNQIDQMSGISYEKQIHEKTEISSQDNEFSVYLDSLNVHSQYTNAMDDRMQVNHNTLGGQSNKRLSQDVIKYSPGISPTVEAAQPPQYTPYLQARNARYSKVNQNEKKVVKYSPNMKPLTTEKRSYKVILPSNTSLSTHTSNYDKRQLSGNGNYFQDAIHSDISTEGNYTISDTQLHKTTSNSSNFVEEKKVLRATESPVIKPLKKRVSNASITLKNDFNLDGVKPNIITEMNKQQEMNTNYDPLMNDNKKPSGKPQRTVKKKEVHKEAEKHRRERLNNALEDLNDIIPVEMKENDRFPSKASTVEHAADYIRYLIHELNRNNIDIKFSIPNETYHPKERKGSI</sequence>
<gene>
    <name evidence="3" type="ORF">HGUI_01871</name>
</gene>
<feature type="domain" description="BHLH" evidence="2">
    <location>
        <begin position="346"/>
        <end position="400"/>
    </location>
</feature>
<organism evidence="3 4">
    <name type="scientific">Hanseniaspora guilliermondii</name>
    <dbReference type="NCBI Taxonomy" id="56406"/>
    <lineage>
        <taxon>Eukaryota</taxon>
        <taxon>Fungi</taxon>
        <taxon>Dikarya</taxon>
        <taxon>Ascomycota</taxon>
        <taxon>Saccharomycotina</taxon>
        <taxon>Saccharomycetes</taxon>
        <taxon>Saccharomycodales</taxon>
        <taxon>Saccharomycodaceae</taxon>
        <taxon>Hanseniaspora</taxon>
    </lineage>
</organism>
<dbReference type="GO" id="GO:0046983">
    <property type="term" value="F:protein dimerization activity"/>
    <property type="evidence" value="ECO:0007669"/>
    <property type="project" value="InterPro"/>
</dbReference>
<dbReference type="OrthoDB" id="3973113at2759"/>
<dbReference type="Gene3D" id="4.10.280.10">
    <property type="entry name" value="Helix-loop-helix DNA-binding domain"/>
    <property type="match status" value="1"/>
</dbReference>
<dbReference type="InterPro" id="IPR036638">
    <property type="entry name" value="HLH_DNA-bd_sf"/>
</dbReference>
<evidence type="ECO:0000313" key="4">
    <source>
        <dbReference type="Proteomes" id="UP000183365"/>
    </source>
</evidence>
<protein>
    <recommendedName>
        <fullName evidence="2">BHLH domain-containing protein</fullName>
    </recommendedName>
</protein>
<accession>A0A1L0CXU2</accession>
<evidence type="ECO:0000313" key="3">
    <source>
        <dbReference type="EMBL" id="SGZ39671.1"/>
    </source>
</evidence>
<dbReference type="PROSITE" id="PS50888">
    <property type="entry name" value="BHLH"/>
    <property type="match status" value="1"/>
</dbReference>
<dbReference type="Pfam" id="PF00010">
    <property type="entry name" value="HLH"/>
    <property type="match status" value="1"/>
</dbReference>
<feature type="region of interest" description="Disordered" evidence="1">
    <location>
        <begin position="325"/>
        <end position="359"/>
    </location>
</feature>